<name>A0ABS5RDX6_9MYCO</name>
<keyword evidence="1" id="KW-0732">Signal</keyword>
<feature type="chain" id="PRO_5045875600" evidence="1">
    <location>
        <begin position="26"/>
        <end position="269"/>
    </location>
</feature>
<keyword evidence="3" id="KW-1185">Reference proteome</keyword>
<sequence>MKNIKGLALGLGVVAAGALSVSAVAGGATLANHDITLTAASAADITAGVTAFDPTLAEAFHATAAEVVKGQPVSTPLTTDQLSELAAAFNSANGSGDNQLADLSGTTLGTGENAVEYYGFVNGAGDGTGTETGAQDPSAYLYTLDKDGNLAANTDFKAGDLSANDLGNFEHSQLGDIWSQLNTGDTTGFSDIQTYYGGIASQLPEIAALMANPWYVFGQSYETVMDDFMGKNGGEFADLFSNSANLNDAGDLTVMFTDLNDALGLNSLF</sequence>
<organism evidence="2 3">
    <name type="scientific">Mycolicibacter acidiphilus</name>
    <dbReference type="NCBI Taxonomy" id="2835306"/>
    <lineage>
        <taxon>Bacteria</taxon>
        <taxon>Bacillati</taxon>
        <taxon>Actinomycetota</taxon>
        <taxon>Actinomycetes</taxon>
        <taxon>Mycobacteriales</taxon>
        <taxon>Mycobacteriaceae</taxon>
        <taxon>Mycolicibacter</taxon>
    </lineage>
</organism>
<dbReference type="EMBL" id="JAHCLR010000003">
    <property type="protein sequence ID" value="MBS9532486.1"/>
    <property type="molecule type" value="Genomic_DNA"/>
</dbReference>
<feature type="signal peptide" evidence="1">
    <location>
        <begin position="1"/>
        <end position="25"/>
    </location>
</feature>
<comment type="caution">
    <text evidence="2">The sequence shown here is derived from an EMBL/GenBank/DDBJ whole genome shotgun (WGS) entry which is preliminary data.</text>
</comment>
<protein>
    <submittedName>
        <fullName evidence="2">Uncharacterized protein</fullName>
    </submittedName>
</protein>
<dbReference type="RefSeq" id="WP_214091366.1">
    <property type="nucleotide sequence ID" value="NZ_JAHCLR010000003.1"/>
</dbReference>
<dbReference type="Proteomes" id="UP001519535">
    <property type="component" value="Unassembled WGS sequence"/>
</dbReference>
<evidence type="ECO:0000313" key="3">
    <source>
        <dbReference type="Proteomes" id="UP001519535"/>
    </source>
</evidence>
<evidence type="ECO:0000256" key="1">
    <source>
        <dbReference type="SAM" id="SignalP"/>
    </source>
</evidence>
<evidence type="ECO:0000313" key="2">
    <source>
        <dbReference type="EMBL" id="MBS9532486.1"/>
    </source>
</evidence>
<reference evidence="2 3" key="1">
    <citation type="submission" date="2021-05" db="EMBL/GenBank/DDBJ databases">
        <title>Mycobacterium acidophilum sp. nov., an extremely acid-tolerant member of the genus Mycobacterium.</title>
        <authorList>
            <person name="Xia J."/>
        </authorList>
    </citation>
    <scope>NUCLEOTIDE SEQUENCE [LARGE SCALE GENOMIC DNA]</scope>
    <source>
        <strain evidence="2 3">M1</strain>
    </source>
</reference>
<gene>
    <name evidence="2" type="ORF">KIH27_02665</name>
</gene>
<proteinExistence type="predicted"/>
<accession>A0ABS5RDX6</accession>